<proteinExistence type="inferred from homology"/>
<comment type="function">
    <text evidence="21">ATP-dependent DNA helicase important for chromosome transmission and normal cell cycle progression in G(2)/M. May have a role in changing DNA topology to allow the loading of proteins involved in maintaining sister chromatid cohesion in the vicinity of the centromeres. Has a specific role in chromosome segregation during meiosis II.</text>
</comment>
<dbReference type="InterPro" id="IPR006555">
    <property type="entry name" value="ATP-dep_Helicase_C"/>
</dbReference>
<dbReference type="GeneID" id="26842657"/>
<evidence type="ECO:0000256" key="6">
    <source>
        <dbReference type="ARBA" id="ARBA00022723"/>
    </source>
</evidence>
<evidence type="ECO:0000256" key="4">
    <source>
        <dbReference type="ARBA" id="ARBA00016387"/>
    </source>
</evidence>
<evidence type="ECO:0000256" key="7">
    <source>
        <dbReference type="ARBA" id="ARBA00022741"/>
    </source>
</evidence>
<keyword evidence="6" id="KW-0479">Metal-binding</keyword>
<dbReference type="PANTHER" id="PTHR11472">
    <property type="entry name" value="DNA REPAIR DEAD HELICASE RAD3/XP-D SUBFAMILY MEMBER"/>
    <property type="match status" value="1"/>
</dbReference>
<dbReference type="PROSITE" id="PS51193">
    <property type="entry name" value="HELICASE_ATP_BIND_2"/>
    <property type="match status" value="1"/>
</dbReference>
<comment type="catalytic activity">
    <reaction evidence="22">
        <text>ATP + H2O = ADP + phosphate + H(+)</text>
        <dbReference type="Rhea" id="RHEA:13065"/>
        <dbReference type="ChEBI" id="CHEBI:15377"/>
        <dbReference type="ChEBI" id="CHEBI:15378"/>
        <dbReference type="ChEBI" id="CHEBI:30616"/>
        <dbReference type="ChEBI" id="CHEBI:43474"/>
        <dbReference type="ChEBI" id="CHEBI:456216"/>
        <dbReference type="EC" id="5.6.2.3"/>
    </reaction>
</comment>
<dbReference type="NCBIfam" id="TIGR00604">
    <property type="entry name" value="rad3"/>
    <property type="match status" value="1"/>
</dbReference>
<dbReference type="GO" id="GO:0046872">
    <property type="term" value="F:metal ion binding"/>
    <property type="evidence" value="ECO:0007669"/>
    <property type="project" value="UniProtKB-KW"/>
</dbReference>
<dbReference type="GO" id="GO:0006974">
    <property type="term" value="P:DNA damage response"/>
    <property type="evidence" value="ECO:0007669"/>
    <property type="project" value="UniProtKB-ARBA"/>
</dbReference>
<gene>
    <name evidence="24" type="ORF">AC631_05648</name>
</gene>
<dbReference type="GO" id="GO:0005634">
    <property type="term" value="C:nucleus"/>
    <property type="evidence" value="ECO:0007669"/>
    <property type="project" value="UniProtKB-SubCell"/>
</dbReference>
<dbReference type="OrthoDB" id="267079at2759"/>
<dbReference type="EMBL" id="LMYN01000246">
    <property type="protein sequence ID" value="KRZ98592.1"/>
    <property type="molecule type" value="Genomic_DNA"/>
</dbReference>
<evidence type="ECO:0000256" key="12">
    <source>
        <dbReference type="ARBA" id="ARBA00023014"/>
    </source>
</evidence>
<dbReference type="GO" id="GO:0051536">
    <property type="term" value="F:iron-sulfur cluster binding"/>
    <property type="evidence" value="ECO:0007669"/>
    <property type="project" value="UniProtKB-KW"/>
</dbReference>
<dbReference type="AlphaFoldDB" id="A0A0V1PQR4"/>
<evidence type="ECO:0000256" key="14">
    <source>
        <dbReference type="ARBA" id="ARBA00023235"/>
    </source>
</evidence>
<dbReference type="GO" id="GO:0034085">
    <property type="term" value="P:establishment of sister chromatid cohesion"/>
    <property type="evidence" value="ECO:0007669"/>
    <property type="project" value="TreeGrafter"/>
</dbReference>
<evidence type="ECO:0000256" key="18">
    <source>
        <dbReference type="ARBA" id="ARBA00044969"/>
    </source>
</evidence>
<dbReference type="PANTHER" id="PTHR11472:SF41">
    <property type="entry name" value="ATP-DEPENDENT DNA HELICASE DDX11-RELATED"/>
    <property type="match status" value="1"/>
</dbReference>
<evidence type="ECO:0000256" key="8">
    <source>
        <dbReference type="ARBA" id="ARBA00022801"/>
    </source>
</evidence>
<dbReference type="InterPro" id="IPR014013">
    <property type="entry name" value="Helic_SF1/SF2_ATP-bd_DinG/Rad3"/>
</dbReference>
<dbReference type="GO" id="GO:0006139">
    <property type="term" value="P:nucleobase-containing compound metabolic process"/>
    <property type="evidence" value="ECO:0007669"/>
    <property type="project" value="InterPro"/>
</dbReference>
<dbReference type="Gene3D" id="3.40.50.300">
    <property type="entry name" value="P-loop containing nucleotide triphosphate hydrolases"/>
    <property type="match status" value="3"/>
</dbReference>
<dbReference type="PROSITE" id="PS00690">
    <property type="entry name" value="DEAH_ATP_HELICASE"/>
    <property type="match status" value="1"/>
</dbReference>
<evidence type="ECO:0000256" key="22">
    <source>
        <dbReference type="ARBA" id="ARBA00048954"/>
    </source>
</evidence>
<evidence type="ECO:0000313" key="24">
    <source>
        <dbReference type="EMBL" id="KRZ98592.1"/>
    </source>
</evidence>
<evidence type="ECO:0000256" key="11">
    <source>
        <dbReference type="ARBA" id="ARBA00023004"/>
    </source>
</evidence>
<evidence type="ECO:0000256" key="17">
    <source>
        <dbReference type="ARBA" id="ARBA00029709"/>
    </source>
</evidence>
<evidence type="ECO:0000256" key="19">
    <source>
        <dbReference type="ARBA" id="ARBA00044998"/>
    </source>
</evidence>
<evidence type="ECO:0000256" key="2">
    <source>
        <dbReference type="ARBA" id="ARBA00004123"/>
    </source>
</evidence>
<keyword evidence="10" id="KW-0067">ATP-binding</keyword>
<keyword evidence="11" id="KW-0408">Iron</keyword>
<dbReference type="SMART" id="SM00488">
    <property type="entry name" value="DEXDc2"/>
    <property type="match status" value="1"/>
</dbReference>
<protein>
    <recommendedName>
        <fullName evidence="5">ATP-dependent DNA helicase CHL1</fullName>
        <ecNumber evidence="18">5.6.2.3</ecNumber>
    </recommendedName>
    <alternativeName>
        <fullName evidence="4">ATP-dependent DNA helicase chl1</fullName>
    </alternativeName>
    <alternativeName>
        <fullName evidence="17">Chromosome loss protein 1</fullName>
    </alternativeName>
    <alternativeName>
        <fullName evidence="19 20">DNA 5'-3' helicase CHL1</fullName>
    </alternativeName>
</protein>
<accession>A0A0V1PQR4</accession>
<evidence type="ECO:0000256" key="16">
    <source>
        <dbReference type="ARBA" id="ARBA00023306"/>
    </source>
</evidence>
<dbReference type="InterPro" id="IPR002464">
    <property type="entry name" value="DNA/RNA_helicase_DEAH_CS"/>
</dbReference>
<dbReference type="CDD" id="cd18788">
    <property type="entry name" value="SF2_C_XPD"/>
    <property type="match status" value="1"/>
</dbReference>
<dbReference type="GO" id="GO:0003677">
    <property type="term" value="F:DNA binding"/>
    <property type="evidence" value="ECO:0007669"/>
    <property type="project" value="UniProtKB-KW"/>
</dbReference>
<feature type="domain" description="Helicase ATP-binding" evidence="23">
    <location>
        <begin position="1"/>
        <end position="381"/>
    </location>
</feature>
<keyword evidence="16" id="KW-0131">Cell cycle</keyword>
<sequence>MDAIYDAIDNYKIGLFESPTGTGKTLSLICSSMTWLRQHKKNSTFHEAEESDSEDEPEWVKEAYQKTIANRSKIPAQEYETYLDGLLKNYDGSKVTELPEKRIKRHKSEQEQDESFVPADYYSDSELDSKYENDKLASEINELLSRVEGPKETIEPVNNCPVKIFFSSRTHSQLSQFSHQLNMTEFETSLDNIPERIKFSPLASRKQLCIHPKISRLSNVSSINDACIDLQQSTTNSCEYIPKLHNTQSEELVKKFSDLSFTKIHDIEDLGKLGNNLKICPYYSVRKGIDITEIIALPYQMLLQDSTRLALNLNLDDSIIIIDEAHNLLDVISSMYSVSITGNELSDITKSLKFYLNKFIKKLNSGNRINIMKLIKLCQVLDKFISSNSKDGKIKHGEEIIISDIFEGTTGDLVNIHKIEQFLNKSKIAYKIESYMEKVNESQSTRSKSNPLLFKITKFLKSLTNPSKEGKVFWDKNNGTVSINYMLLDPSEIFRDIVKRARCVLLCGGTMEPMNDYTDYLFPYVPSEQIKMFSCGHIIPLENLKVFPIGNYNNVSFEFLFDKRNNSKMLIELGNAILKITEVTPDGIVIFFPSYKYLNAVMNVWKQTKIIESISKLKVIFQEPEDSSKVETVLNDYSKVNKSENQGALLFSVVGGKMSEGINFSDELARAVIMIGLPFPNIFSAELIAKRKFIEESTIAKGGTKSQAMENAKNFYENICMRAVNQSIGRSIRHKNDYSVIYLFDQRYGLNKNQDKLSGWVKQKLFTRSRCTEFNQVVDETREFFRKKSLG</sequence>
<evidence type="ECO:0000256" key="9">
    <source>
        <dbReference type="ARBA" id="ARBA00022806"/>
    </source>
</evidence>
<evidence type="ECO:0000256" key="10">
    <source>
        <dbReference type="ARBA" id="ARBA00022840"/>
    </source>
</evidence>
<comment type="caution">
    <text evidence="24">The sequence shown here is derived from an EMBL/GenBank/DDBJ whole genome shotgun (WGS) entry which is preliminary data.</text>
</comment>
<dbReference type="GO" id="GO:0016818">
    <property type="term" value="F:hydrolase activity, acting on acid anhydrides, in phosphorus-containing anhydrides"/>
    <property type="evidence" value="ECO:0007669"/>
    <property type="project" value="InterPro"/>
</dbReference>
<evidence type="ECO:0000256" key="3">
    <source>
        <dbReference type="ARBA" id="ARBA00008435"/>
    </source>
</evidence>
<dbReference type="GO" id="GO:0043139">
    <property type="term" value="F:5'-3' DNA helicase activity"/>
    <property type="evidence" value="ECO:0007669"/>
    <property type="project" value="UniProtKB-EC"/>
</dbReference>
<dbReference type="Proteomes" id="UP000054251">
    <property type="component" value="Unassembled WGS sequence"/>
</dbReference>
<name>A0A0V1PQR4_9ASCO</name>
<comment type="subcellular location">
    <subcellularLocation>
        <location evidence="2">Nucleus</location>
    </subcellularLocation>
</comment>
<keyword evidence="7" id="KW-0547">Nucleotide-binding</keyword>
<keyword evidence="8" id="KW-0378">Hydrolase</keyword>
<evidence type="ECO:0000256" key="1">
    <source>
        <dbReference type="ARBA" id="ARBA00001966"/>
    </source>
</evidence>
<dbReference type="FunFam" id="3.40.50.300:FF:001372">
    <property type="entry name" value="ATP-dependent DNA helicase chl1"/>
    <property type="match status" value="1"/>
</dbReference>
<comment type="similarity">
    <text evidence="3">Belongs to the DEAD box helicase family. DEAH subfamily. DDX11/CHL1 sub-subfamily.</text>
</comment>
<evidence type="ECO:0000256" key="20">
    <source>
        <dbReference type="ARBA" id="ARBA00045008"/>
    </source>
</evidence>
<keyword evidence="12" id="KW-0411">Iron-sulfur</keyword>
<dbReference type="EC" id="5.6.2.3" evidence="18"/>
<keyword evidence="14" id="KW-0413">Isomerase</keyword>
<dbReference type="Pfam" id="PF06733">
    <property type="entry name" value="DEAD_2"/>
    <property type="match status" value="1"/>
</dbReference>
<dbReference type="InterPro" id="IPR027417">
    <property type="entry name" value="P-loop_NTPase"/>
</dbReference>
<organism evidence="24 25">
    <name type="scientific">Debaryomyces fabryi</name>
    <dbReference type="NCBI Taxonomy" id="58627"/>
    <lineage>
        <taxon>Eukaryota</taxon>
        <taxon>Fungi</taxon>
        <taxon>Dikarya</taxon>
        <taxon>Ascomycota</taxon>
        <taxon>Saccharomycotina</taxon>
        <taxon>Pichiomycetes</taxon>
        <taxon>Debaryomycetaceae</taxon>
        <taxon>Debaryomyces</taxon>
    </lineage>
</organism>
<dbReference type="InterPro" id="IPR006554">
    <property type="entry name" value="Helicase-like_DEXD_c2"/>
</dbReference>
<evidence type="ECO:0000256" key="5">
    <source>
        <dbReference type="ARBA" id="ARBA00017386"/>
    </source>
</evidence>
<reference evidence="24 25" key="1">
    <citation type="submission" date="2015-11" db="EMBL/GenBank/DDBJ databases">
        <title>The genome of Debaryomyces fabryi.</title>
        <authorList>
            <person name="Tafer H."/>
            <person name="Lopandic K."/>
        </authorList>
    </citation>
    <scope>NUCLEOTIDE SEQUENCE [LARGE SCALE GENOMIC DNA]</scope>
    <source>
        <strain evidence="24 25">CBS 789</strain>
    </source>
</reference>
<dbReference type="InterPro" id="IPR045028">
    <property type="entry name" value="DinG/Rad3-like"/>
</dbReference>
<dbReference type="RefSeq" id="XP_015464695.1">
    <property type="nucleotide sequence ID" value="XM_015614477.1"/>
</dbReference>
<evidence type="ECO:0000313" key="25">
    <source>
        <dbReference type="Proteomes" id="UP000054251"/>
    </source>
</evidence>
<keyword evidence="9 24" id="KW-0347">Helicase</keyword>
<evidence type="ECO:0000256" key="21">
    <source>
        <dbReference type="ARBA" id="ARBA00045702"/>
    </source>
</evidence>
<dbReference type="GO" id="GO:0005524">
    <property type="term" value="F:ATP binding"/>
    <property type="evidence" value="ECO:0007669"/>
    <property type="project" value="UniProtKB-KW"/>
</dbReference>
<dbReference type="SMART" id="SM00491">
    <property type="entry name" value="HELICc2"/>
    <property type="match status" value="1"/>
</dbReference>
<dbReference type="Pfam" id="PF13307">
    <property type="entry name" value="Helicase_C_2"/>
    <property type="match status" value="1"/>
</dbReference>
<keyword evidence="25" id="KW-1185">Reference proteome</keyword>
<evidence type="ECO:0000256" key="15">
    <source>
        <dbReference type="ARBA" id="ARBA00023242"/>
    </source>
</evidence>
<comment type="cofactor">
    <cofactor evidence="1">
        <name>[4Fe-4S] cluster</name>
        <dbReference type="ChEBI" id="CHEBI:49883"/>
    </cofactor>
</comment>
<evidence type="ECO:0000259" key="23">
    <source>
        <dbReference type="PROSITE" id="PS51193"/>
    </source>
</evidence>
<keyword evidence="15" id="KW-0539">Nucleus</keyword>
<evidence type="ECO:0000256" key="13">
    <source>
        <dbReference type="ARBA" id="ARBA00023125"/>
    </source>
</evidence>
<dbReference type="InterPro" id="IPR013020">
    <property type="entry name" value="Rad3/Chl1-like"/>
</dbReference>
<keyword evidence="13" id="KW-0238">DNA-binding</keyword>
<dbReference type="InterPro" id="IPR010614">
    <property type="entry name" value="RAD3-like_helicase_DEAD"/>
</dbReference>